<dbReference type="GO" id="GO:0005524">
    <property type="term" value="F:ATP binding"/>
    <property type="evidence" value="ECO:0007669"/>
    <property type="project" value="InterPro"/>
</dbReference>
<name>A0A9P9EB60_9HYPO</name>
<proteinExistence type="predicted"/>
<dbReference type="PROSITE" id="PS50011">
    <property type="entry name" value="PROTEIN_KINASE_DOM"/>
    <property type="match status" value="1"/>
</dbReference>
<dbReference type="InterPro" id="IPR011009">
    <property type="entry name" value="Kinase-like_dom_sf"/>
</dbReference>
<gene>
    <name evidence="2" type="ORF">EDB81DRAFT_657728</name>
</gene>
<sequence>MILRRGKDYFLATADRGVPELKDLEIDTLDLTPIPPEHFRPKVKHGITQAPESLPDVYVKRPCLFDWDPSDTNPEHISDLVLQEAGICEILTKHPHPNIVRYFGCLVEDGRISGLCLAKYNSKLSEKLVNSSVAKREMYYEGIKKGIHHLHQLGFIHNDLNPSNIMMDGNTPVIIDFDSCRPNGEKLGAKAGTFKWELEEATFATPENDFYSLAKLRDFILKGNER</sequence>
<dbReference type="Proteomes" id="UP000738349">
    <property type="component" value="Unassembled WGS sequence"/>
</dbReference>
<comment type="caution">
    <text evidence="2">The sequence shown here is derived from an EMBL/GenBank/DDBJ whole genome shotgun (WGS) entry which is preliminary data.</text>
</comment>
<dbReference type="SUPFAM" id="SSF56112">
    <property type="entry name" value="Protein kinase-like (PK-like)"/>
    <property type="match status" value="1"/>
</dbReference>
<dbReference type="InterPro" id="IPR000719">
    <property type="entry name" value="Prot_kinase_dom"/>
</dbReference>
<dbReference type="Pfam" id="PF00069">
    <property type="entry name" value="Pkinase"/>
    <property type="match status" value="1"/>
</dbReference>
<dbReference type="EMBL" id="JAGMUV010000014">
    <property type="protein sequence ID" value="KAH7134197.1"/>
    <property type="molecule type" value="Genomic_DNA"/>
</dbReference>
<evidence type="ECO:0000313" key="2">
    <source>
        <dbReference type="EMBL" id="KAH7134197.1"/>
    </source>
</evidence>
<organism evidence="2 3">
    <name type="scientific">Dactylonectria macrodidyma</name>
    <dbReference type="NCBI Taxonomy" id="307937"/>
    <lineage>
        <taxon>Eukaryota</taxon>
        <taxon>Fungi</taxon>
        <taxon>Dikarya</taxon>
        <taxon>Ascomycota</taxon>
        <taxon>Pezizomycotina</taxon>
        <taxon>Sordariomycetes</taxon>
        <taxon>Hypocreomycetidae</taxon>
        <taxon>Hypocreales</taxon>
        <taxon>Nectriaceae</taxon>
        <taxon>Dactylonectria</taxon>
    </lineage>
</organism>
<feature type="domain" description="Protein kinase" evidence="1">
    <location>
        <begin position="1"/>
        <end position="226"/>
    </location>
</feature>
<dbReference type="GO" id="GO:0004672">
    <property type="term" value="F:protein kinase activity"/>
    <property type="evidence" value="ECO:0007669"/>
    <property type="project" value="InterPro"/>
</dbReference>
<keyword evidence="2" id="KW-0418">Kinase</keyword>
<dbReference type="AlphaFoldDB" id="A0A9P9EB60"/>
<protein>
    <submittedName>
        <fullName evidence="2">Kinase-like domain-containing protein</fullName>
    </submittedName>
</protein>
<evidence type="ECO:0000259" key="1">
    <source>
        <dbReference type="PROSITE" id="PS50011"/>
    </source>
</evidence>
<reference evidence="2" key="1">
    <citation type="journal article" date="2021" name="Nat. Commun.">
        <title>Genetic determinants of endophytism in the Arabidopsis root mycobiome.</title>
        <authorList>
            <person name="Mesny F."/>
            <person name="Miyauchi S."/>
            <person name="Thiergart T."/>
            <person name="Pickel B."/>
            <person name="Atanasova L."/>
            <person name="Karlsson M."/>
            <person name="Huettel B."/>
            <person name="Barry K.W."/>
            <person name="Haridas S."/>
            <person name="Chen C."/>
            <person name="Bauer D."/>
            <person name="Andreopoulos W."/>
            <person name="Pangilinan J."/>
            <person name="LaButti K."/>
            <person name="Riley R."/>
            <person name="Lipzen A."/>
            <person name="Clum A."/>
            <person name="Drula E."/>
            <person name="Henrissat B."/>
            <person name="Kohler A."/>
            <person name="Grigoriev I.V."/>
            <person name="Martin F.M."/>
            <person name="Hacquard S."/>
        </authorList>
    </citation>
    <scope>NUCLEOTIDE SEQUENCE</scope>
    <source>
        <strain evidence="2">MPI-CAGE-AT-0147</strain>
    </source>
</reference>
<keyword evidence="3" id="KW-1185">Reference proteome</keyword>
<keyword evidence="2" id="KW-0808">Transferase</keyword>
<dbReference type="OrthoDB" id="4062651at2759"/>
<dbReference type="Gene3D" id="1.10.510.10">
    <property type="entry name" value="Transferase(Phosphotransferase) domain 1"/>
    <property type="match status" value="1"/>
</dbReference>
<evidence type="ECO:0000313" key="3">
    <source>
        <dbReference type="Proteomes" id="UP000738349"/>
    </source>
</evidence>
<accession>A0A9P9EB60</accession>